<evidence type="ECO:0000313" key="3">
    <source>
        <dbReference type="EMBL" id="WDV09362.1"/>
    </source>
</evidence>
<dbReference type="CDD" id="cd13544">
    <property type="entry name" value="PBP2_Fbp_like_1"/>
    <property type="match status" value="1"/>
</dbReference>
<dbReference type="PANTHER" id="PTHR30006:SF2">
    <property type="entry name" value="ABC TRANSPORTER SUBSTRATE-BINDING PROTEIN"/>
    <property type="match status" value="1"/>
</dbReference>
<dbReference type="KEGG" id="liu:OU989_22865"/>
<evidence type="ECO:0000256" key="1">
    <source>
        <dbReference type="ARBA" id="ARBA00022729"/>
    </source>
</evidence>
<proteinExistence type="predicted"/>
<dbReference type="Proteomes" id="UP001219585">
    <property type="component" value="Plasmid unnamed"/>
</dbReference>
<dbReference type="PROSITE" id="PS51257">
    <property type="entry name" value="PROKAR_LIPOPROTEIN"/>
    <property type="match status" value="1"/>
</dbReference>
<protein>
    <submittedName>
        <fullName evidence="3">ABC transporter substrate-binding protein</fullName>
    </submittedName>
</protein>
<name>A0AAJ5RMW4_9BACI</name>
<dbReference type="AlphaFoldDB" id="A0AAJ5RMW4"/>
<dbReference type="GO" id="GO:0030975">
    <property type="term" value="F:thiamine binding"/>
    <property type="evidence" value="ECO:0007669"/>
    <property type="project" value="TreeGrafter"/>
</dbReference>
<evidence type="ECO:0000313" key="4">
    <source>
        <dbReference type="Proteomes" id="UP001219585"/>
    </source>
</evidence>
<sequence length="353" mass="38800">MFNMKKVFSRTAMILAATVALAACGDENDAEVTNTSAQKNSSEPIVVYSSLNEDAMTRIEESFEKTTGIEMDYLLFNSAGEASSRVQAEGKSPQADVLIGGSVEFYEPLAETELLAQYASPNAKDLDPMFLNVDNYFQGWYTGVLAYVLNNERFAETVGAKGVQEPTTWEDITDPAYKDELILPNPATVGSGYIYTATQIFRKGEDEAFKYFEQTAANAHHFTASGGDSINLVSTGEFTIGLHWAHDIIKAAEKGYPIKAIIPEENAIEIGGSAILAGTDQMDESQQFIDWLLSVEGQELIRNETARYSVRDDIAPPAGVPAFSELKLIDYNRVKATEMKEDILSRFTPLTTK</sequence>
<accession>A0AAJ5RMW4</accession>
<dbReference type="InterPro" id="IPR026045">
    <property type="entry name" value="Ferric-bd"/>
</dbReference>
<feature type="chain" id="PRO_5042476204" evidence="2">
    <location>
        <begin position="23"/>
        <end position="353"/>
    </location>
</feature>
<organism evidence="3 4">
    <name type="scientific">Lysinibacillus irui</name>
    <dbReference type="NCBI Taxonomy" id="2998077"/>
    <lineage>
        <taxon>Bacteria</taxon>
        <taxon>Bacillati</taxon>
        <taxon>Bacillota</taxon>
        <taxon>Bacilli</taxon>
        <taxon>Bacillales</taxon>
        <taxon>Bacillaceae</taxon>
        <taxon>Lysinibacillus</taxon>
    </lineage>
</organism>
<dbReference type="SUPFAM" id="SSF53850">
    <property type="entry name" value="Periplasmic binding protein-like II"/>
    <property type="match status" value="1"/>
</dbReference>
<geneLocation type="plasmid" evidence="3 4">
    <name>unnamed</name>
</geneLocation>
<dbReference type="GO" id="GO:0030288">
    <property type="term" value="C:outer membrane-bounded periplasmic space"/>
    <property type="evidence" value="ECO:0007669"/>
    <property type="project" value="TreeGrafter"/>
</dbReference>
<keyword evidence="1 2" id="KW-0732">Signal</keyword>
<reference evidence="3" key="1">
    <citation type="submission" date="2022-11" db="EMBL/GenBank/DDBJ databases">
        <title>Lysinibacillus irui.</title>
        <authorList>
            <person name="Akintayo S.O."/>
        </authorList>
    </citation>
    <scope>NUCLEOTIDE SEQUENCE</scope>
    <source>
        <strain evidence="3">IRB4-01</strain>
        <plasmid evidence="3">unnamed</plasmid>
    </source>
</reference>
<feature type="signal peptide" evidence="2">
    <location>
        <begin position="1"/>
        <end position="22"/>
    </location>
</feature>
<dbReference type="GO" id="GO:0030976">
    <property type="term" value="F:thiamine pyrophosphate binding"/>
    <property type="evidence" value="ECO:0007669"/>
    <property type="project" value="TreeGrafter"/>
</dbReference>
<evidence type="ECO:0000256" key="2">
    <source>
        <dbReference type="SAM" id="SignalP"/>
    </source>
</evidence>
<dbReference type="PANTHER" id="PTHR30006">
    <property type="entry name" value="THIAMINE-BINDING PERIPLASMIC PROTEIN-RELATED"/>
    <property type="match status" value="1"/>
</dbReference>
<gene>
    <name evidence="3" type="ORF">OU989_22865</name>
</gene>
<dbReference type="PIRSF" id="PIRSF002825">
    <property type="entry name" value="CfbpA"/>
    <property type="match status" value="1"/>
</dbReference>
<dbReference type="EMBL" id="CP113528">
    <property type="protein sequence ID" value="WDV09362.1"/>
    <property type="molecule type" value="Genomic_DNA"/>
</dbReference>
<dbReference type="GO" id="GO:0015888">
    <property type="term" value="P:thiamine transport"/>
    <property type="evidence" value="ECO:0007669"/>
    <property type="project" value="TreeGrafter"/>
</dbReference>
<dbReference type="RefSeq" id="WP_274797575.1">
    <property type="nucleotide sequence ID" value="NZ_CP113528.1"/>
</dbReference>
<dbReference type="Pfam" id="PF13343">
    <property type="entry name" value="SBP_bac_6"/>
    <property type="match status" value="1"/>
</dbReference>
<dbReference type="Gene3D" id="3.40.190.10">
    <property type="entry name" value="Periplasmic binding protein-like II"/>
    <property type="match status" value="2"/>
</dbReference>
<keyword evidence="3" id="KW-0614">Plasmid</keyword>